<evidence type="ECO:0000256" key="7">
    <source>
        <dbReference type="SAM" id="Phobius"/>
    </source>
</evidence>
<keyword evidence="4 7" id="KW-0812">Transmembrane</keyword>
<evidence type="ECO:0000313" key="8">
    <source>
        <dbReference type="EMBL" id="SDX46361.1"/>
    </source>
</evidence>
<dbReference type="AlphaFoldDB" id="A0A1H3BX42"/>
<dbReference type="InterPro" id="IPR004752">
    <property type="entry name" value="AmpG_permease/AT-1"/>
</dbReference>
<keyword evidence="3" id="KW-0813">Transport</keyword>
<feature type="transmembrane region" description="Helical" evidence="7">
    <location>
        <begin position="247"/>
        <end position="273"/>
    </location>
</feature>
<evidence type="ECO:0000256" key="5">
    <source>
        <dbReference type="ARBA" id="ARBA00022989"/>
    </source>
</evidence>
<evidence type="ECO:0000256" key="1">
    <source>
        <dbReference type="ARBA" id="ARBA00004141"/>
    </source>
</evidence>
<comment type="subcellular location">
    <subcellularLocation>
        <location evidence="1">Membrane</location>
        <topology evidence="1">Multi-pass membrane protein</topology>
    </subcellularLocation>
</comment>
<feature type="transmembrane region" description="Helical" evidence="7">
    <location>
        <begin position="170"/>
        <end position="194"/>
    </location>
</feature>
<feature type="transmembrane region" description="Helical" evidence="7">
    <location>
        <begin position="79"/>
        <end position="100"/>
    </location>
</feature>
<reference evidence="9" key="1">
    <citation type="submission" date="2016-10" db="EMBL/GenBank/DDBJ databases">
        <authorList>
            <person name="Varghese N."/>
            <person name="Submissions S."/>
        </authorList>
    </citation>
    <scope>NUCLEOTIDE SEQUENCE [LARGE SCALE GENOMIC DNA]</scope>
    <source>
        <strain evidence="9">DSM 10014</strain>
    </source>
</reference>
<evidence type="ECO:0000313" key="9">
    <source>
        <dbReference type="Proteomes" id="UP000183076"/>
    </source>
</evidence>
<evidence type="ECO:0000256" key="6">
    <source>
        <dbReference type="ARBA" id="ARBA00023136"/>
    </source>
</evidence>
<feature type="transmembrane region" description="Helical" evidence="7">
    <location>
        <begin position="215"/>
        <end position="241"/>
    </location>
</feature>
<dbReference type="InterPro" id="IPR036259">
    <property type="entry name" value="MFS_trans_sf"/>
</dbReference>
<gene>
    <name evidence="8" type="ORF">SAMN04488041_107110</name>
</gene>
<dbReference type="GeneID" id="94022326"/>
<feature type="transmembrane region" description="Helical" evidence="7">
    <location>
        <begin position="106"/>
        <end position="132"/>
    </location>
</feature>
<evidence type="ECO:0000256" key="2">
    <source>
        <dbReference type="ARBA" id="ARBA00008335"/>
    </source>
</evidence>
<dbReference type="GO" id="GO:0022857">
    <property type="term" value="F:transmembrane transporter activity"/>
    <property type="evidence" value="ECO:0007669"/>
    <property type="project" value="InterPro"/>
</dbReference>
<dbReference type="InterPro" id="IPR011701">
    <property type="entry name" value="MFS"/>
</dbReference>
<feature type="transmembrane region" description="Helical" evidence="7">
    <location>
        <begin position="373"/>
        <end position="392"/>
    </location>
</feature>
<dbReference type="Pfam" id="PF07690">
    <property type="entry name" value="MFS_1"/>
    <property type="match status" value="1"/>
</dbReference>
<feature type="transmembrane region" description="Helical" evidence="7">
    <location>
        <begin position="313"/>
        <end position="334"/>
    </location>
</feature>
<feature type="transmembrane region" description="Helical" evidence="7">
    <location>
        <begin position="7"/>
        <end position="29"/>
    </location>
</feature>
<dbReference type="PANTHER" id="PTHR12778">
    <property type="entry name" value="SOLUTE CARRIER FAMILY 33 ACETYL-COA TRANSPORTER -RELATED"/>
    <property type="match status" value="1"/>
</dbReference>
<name>A0A1H3BX42_9RHOB</name>
<evidence type="ECO:0000256" key="4">
    <source>
        <dbReference type="ARBA" id="ARBA00022692"/>
    </source>
</evidence>
<feature type="transmembrane region" description="Helical" evidence="7">
    <location>
        <begin position="280"/>
        <end position="307"/>
    </location>
</feature>
<dbReference type="RefSeq" id="WP_074637139.1">
    <property type="nucleotide sequence ID" value="NZ_CP160850.1"/>
</dbReference>
<sequence length="407" mass="41559">MARLGGTWGVVGAIGGIYIAQSVIAGVTWSGLPGVLRAQNLPLDQIGLISVLVLPWALKFLWAPRVERFRLPDGGRDRSVTIVTLGAAVVIAALFVVGLIGPSPVLPVLAVLMVAAFATATVDIACDGYAVAALKETQYGWGNAAQVGGAYLGAAIGGGVFLILVDRAGWLVGAWGMAAVIAVLCVPFAIIARAKTAQARPHQPRLRTALARAEVRQGLLVAALYVVAQKTAMGMFGPYFIDAGYDLGQLGLLSGVGSLTLGFAGAMAGGAVVRRFGTRVVLAGAVALQALILGVVGLSAAGGVFAAATVAPIAMVSSAAVMAFGFVALYGQFMNWSDPRQGGVDFTLFQCMDAAVSMVSGMVAGVIAEHLGYGIFFGVACAVSLAALPLIWRVSGQRAPQQGVAHV</sequence>
<comment type="similarity">
    <text evidence="2">Belongs to the major facilitator superfamily.</text>
</comment>
<dbReference type="PANTHER" id="PTHR12778:SF10">
    <property type="entry name" value="MAJOR FACILITATOR SUPERFAMILY DOMAIN-CONTAINING PROTEIN 3"/>
    <property type="match status" value="1"/>
</dbReference>
<accession>A0A1H3BX42</accession>
<dbReference type="Proteomes" id="UP000183076">
    <property type="component" value="Unassembled WGS sequence"/>
</dbReference>
<proteinExistence type="inferred from homology"/>
<dbReference type="Gene3D" id="1.20.1250.20">
    <property type="entry name" value="MFS general substrate transporter like domains"/>
    <property type="match status" value="2"/>
</dbReference>
<keyword evidence="6 7" id="KW-0472">Membrane</keyword>
<keyword evidence="5 7" id="KW-1133">Transmembrane helix</keyword>
<evidence type="ECO:0000256" key="3">
    <source>
        <dbReference type="ARBA" id="ARBA00022448"/>
    </source>
</evidence>
<dbReference type="SUPFAM" id="SSF103473">
    <property type="entry name" value="MFS general substrate transporter"/>
    <property type="match status" value="1"/>
</dbReference>
<feature type="transmembrane region" description="Helical" evidence="7">
    <location>
        <begin position="144"/>
        <end position="164"/>
    </location>
</feature>
<dbReference type="GO" id="GO:0016020">
    <property type="term" value="C:membrane"/>
    <property type="evidence" value="ECO:0007669"/>
    <property type="project" value="UniProtKB-SubCell"/>
</dbReference>
<protein>
    <submittedName>
        <fullName evidence="8">MFS transporter, putative signal transducer</fullName>
    </submittedName>
</protein>
<feature type="transmembrane region" description="Helical" evidence="7">
    <location>
        <begin position="346"/>
        <end position="367"/>
    </location>
</feature>
<dbReference type="EMBL" id="FNNB01000007">
    <property type="protein sequence ID" value="SDX46361.1"/>
    <property type="molecule type" value="Genomic_DNA"/>
</dbReference>
<feature type="transmembrane region" description="Helical" evidence="7">
    <location>
        <begin position="41"/>
        <end position="58"/>
    </location>
</feature>
<organism evidence="8 9">
    <name type="scientific">Sulfitobacter pontiacus</name>
    <dbReference type="NCBI Taxonomy" id="60137"/>
    <lineage>
        <taxon>Bacteria</taxon>
        <taxon>Pseudomonadati</taxon>
        <taxon>Pseudomonadota</taxon>
        <taxon>Alphaproteobacteria</taxon>
        <taxon>Rhodobacterales</taxon>
        <taxon>Roseobacteraceae</taxon>
        <taxon>Sulfitobacter</taxon>
    </lineage>
</organism>
<dbReference type="STRING" id="60137.SAMN04488041_107110"/>